<proteinExistence type="inferred from homology"/>
<evidence type="ECO:0000313" key="8">
    <source>
        <dbReference type="Proteomes" id="UP000636800"/>
    </source>
</evidence>
<comment type="pathway">
    <text evidence="1">Glycan metabolism; pectin biosynthesis.</text>
</comment>
<dbReference type="InterPro" id="IPR029044">
    <property type="entry name" value="Nucleotide-diphossugar_trans"/>
</dbReference>
<keyword evidence="3" id="KW-0328">Glycosyltransferase</keyword>
<dbReference type="Gene3D" id="3.90.550.10">
    <property type="entry name" value="Spore Coat Polysaccharide Biosynthesis Protein SpsA, Chain A"/>
    <property type="match status" value="1"/>
</dbReference>
<evidence type="ECO:0000256" key="1">
    <source>
        <dbReference type="ARBA" id="ARBA00004877"/>
    </source>
</evidence>
<feature type="chain" id="PRO_5032271061" description="Hexosyltransferase" evidence="6">
    <location>
        <begin position="21"/>
        <end position="367"/>
    </location>
</feature>
<sequence length="367" mass="41930">MASMALFLLILLRSVSPVALRSFPFFPPSAARYSKASQFLNHEECPADDGFCGPSSFVHVAMTLDAHYLRGSIAAIHSILRHTACPDSIFFHFVAATGDEEIPITIRTVFPSIRFLSYRFSDSRIRGLISSSVRSALENPLNYARNYIADLLDPCIRRVIYLDSDVIVVDDIRQLWNSAAAAFSDNPSAAIAAPEYCNANFTRYFTSAFWNGPWKHTFNDRRRKSCYFNTGVMAMDLARWRENEYGLQIERWMEIQKQERIYDLGSLPPFLLVFAGEIEGLDHRWNQHGLGGDMVRGSCRDLHPGPASLLHWSGKGKPWERLDVGEACYIDYLWKMYDLYSPSLFPSFSSIFRGKLWEIALIQTFDW</sequence>
<dbReference type="GO" id="GO:0005794">
    <property type="term" value="C:Golgi apparatus"/>
    <property type="evidence" value="ECO:0007669"/>
    <property type="project" value="TreeGrafter"/>
</dbReference>
<keyword evidence="4" id="KW-0808">Transferase</keyword>
<dbReference type="AlphaFoldDB" id="A0A835V1I4"/>
<dbReference type="SUPFAM" id="SSF53448">
    <property type="entry name" value="Nucleotide-diphospho-sugar transferases"/>
    <property type="match status" value="1"/>
</dbReference>
<evidence type="ECO:0000313" key="7">
    <source>
        <dbReference type="EMBL" id="KAG0479651.1"/>
    </source>
</evidence>
<evidence type="ECO:0000256" key="2">
    <source>
        <dbReference type="ARBA" id="ARBA00006351"/>
    </source>
</evidence>
<dbReference type="PANTHER" id="PTHR13778:SF40">
    <property type="entry name" value="GALACTURONOSYLTRANSFERASE-LIKE 9-RELATED"/>
    <property type="match status" value="1"/>
</dbReference>
<organism evidence="7 8">
    <name type="scientific">Vanilla planifolia</name>
    <name type="common">Vanilla</name>
    <dbReference type="NCBI Taxonomy" id="51239"/>
    <lineage>
        <taxon>Eukaryota</taxon>
        <taxon>Viridiplantae</taxon>
        <taxon>Streptophyta</taxon>
        <taxon>Embryophyta</taxon>
        <taxon>Tracheophyta</taxon>
        <taxon>Spermatophyta</taxon>
        <taxon>Magnoliopsida</taxon>
        <taxon>Liliopsida</taxon>
        <taxon>Asparagales</taxon>
        <taxon>Orchidaceae</taxon>
        <taxon>Vanilloideae</taxon>
        <taxon>Vanilleae</taxon>
        <taxon>Vanilla</taxon>
    </lineage>
</organism>
<comment type="caution">
    <text evidence="7">The sequence shown here is derived from an EMBL/GenBank/DDBJ whole genome shotgun (WGS) entry which is preliminary data.</text>
</comment>
<dbReference type="InterPro" id="IPR002495">
    <property type="entry name" value="Glyco_trans_8"/>
</dbReference>
<dbReference type="EMBL" id="JADCNL010000005">
    <property type="protein sequence ID" value="KAG0479651.1"/>
    <property type="molecule type" value="Genomic_DNA"/>
</dbReference>
<feature type="signal peptide" evidence="6">
    <location>
        <begin position="1"/>
        <end position="20"/>
    </location>
</feature>
<accession>A0A835V1I4</accession>
<evidence type="ECO:0000256" key="6">
    <source>
        <dbReference type="SAM" id="SignalP"/>
    </source>
</evidence>
<gene>
    <name evidence="7" type="ORF">HPP92_010509</name>
</gene>
<evidence type="ECO:0000256" key="5">
    <source>
        <dbReference type="RuleBase" id="RU362027"/>
    </source>
</evidence>
<dbReference type="Pfam" id="PF01501">
    <property type="entry name" value="Glyco_transf_8"/>
    <property type="match status" value="1"/>
</dbReference>
<evidence type="ECO:0000256" key="4">
    <source>
        <dbReference type="ARBA" id="ARBA00022679"/>
    </source>
</evidence>
<dbReference type="PANTHER" id="PTHR13778">
    <property type="entry name" value="GLYCOSYLTRANSFERASE 8 DOMAIN-CONTAINING PROTEIN"/>
    <property type="match status" value="1"/>
</dbReference>
<dbReference type="OrthoDB" id="194443at2759"/>
<keyword evidence="6" id="KW-0732">Signal</keyword>
<dbReference type="EC" id="2.4.1.-" evidence="5"/>
<dbReference type="GO" id="GO:0016757">
    <property type="term" value="F:glycosyltransferase activity"/>
    <property type="evidence" value="ECO:0007669"/>
    <property type="project" value="UniProtKB-KW"/>
</dbReference>
<name>A0A835V1I4_VANPL</name>
<evidence type="ECO:0000256" key="3">
    <source>
        <dbReference type="ARBA" id="ARBA00022676"/>
    </source>
</evidence>
<dbReference type="Proteomes" id="UP000636800">
    <property type="component" value="Chromosome 5"/>
</dbReference>
<protein>
    <recommendedName>
        <fullName evidence="5">Hexosyltransferase</fullName>
        <ecNumber evidence="5">2.4.1.-</ecNumber>
    </recommendedName>
</protein>
<dbReference type="InterPro" id="IPR050748">
    <property type="entry name" value="Glycosyltrans_8_dom-fam"/>
</dbReference>
<reference evidence="7 8" key="1">
    <citation type="journal article" date="2020" name="Nat. Food">
        <title>A phased Vanilla planifolia genome enables genetic improvement of flavour and production.</title>
        <authorList>
            <person name="Hasing T."/>
            <person name="Tang H."/>
            <person name="Brym M."/>
            <person name="Khazi F."/>
            <person name="Huang T."/>
            <person name="Chambers A.H."/>
        </authorList>
    </citation>
    <scope>NUCLEOTIDE SEQUENCE [LARGE SCALE GENOMIC DNA]</scope>
    <source>
        <tissue evidence="7">Leaf</tissue>
    </source>
</reference>
<comment type="similarity">
    <text evidence="2 5">Belongs to the glycosyltransferase 8 family.</text>
</comment>
<keyword evidence="8" id="KW-1185">Reference proteome</keyword>